<keyword evidence="3" id="KW-1185">Reference proteome</keyword>
<gene>
    <name evidence="2" type="ORF">FB558_2341</name>
</gene>
<evidence type="ECO:0000313" key="2">
    <source>
        <dbReference type="EMBL" id="TQM15551.1"/>
    </source>
</evidence>
<feature type="transmembrane region" description="Helical" evidence="1">
    <location>
        <begin position="131"/>
        <end position="152"/>
    </location>
</feature>
<dbReference type="RefSeq" id="WP_142051557.1">
    <property type="nucleotide sequence ID" value="NZ_VFPA01000001.1"/>
</dbReference>
<keyword evidence="1" id="KW-0472">Membrane</keyword>
<dbReference type="OrthoDB" id="4426042at2"/>
<feature type="transmembrane region" description="Helical" evidence="1">
    <location>
        <begin position="32"/>
        <end position="53"/>
    </location>
</feature>
<evidence type="ECO:0008006" key="4">
    <source>
        <dbReference type="Google" id="ProtNLM"/>
    </source>
</evidence>
<evidence type="ECO:0000313" key="3">
    <source>
        <dbReference type="Proteomes" id="UP000315677"/>
    </source>
</evidence>
<reference evidence="2 3" key="1">
    <citation type="submission" date="2019-06" db="EMBL/GenBank/DDBJ databases">
        <title>Sequencing the genomes of 1000 actinobacteria strains.</title>
        <authorList>
            <person name="Klenk H.-P."/>
        </authorList>
    </citation>
    <scope>NUCLEOTIDE SEQUENCE [LARGE SCALE GENOMIC DNA]</scope>
    <source>
        <strain evidence="2 3">DSM 45301</strain>
    </source>
</reference>
<proteinExistence type="predicted"/>
<dbReference type="EMBL" id="VFPA01000001">
    <property type="protein sequence ID" value="TQM15551.1"/>
    <property type="molecule type" value="Genomic_DNA"/>
</dbReference>
<sequence>MMTGTTRTRAIDELASLLRPIGRFVTTRLPEIVAGIAVLATVLAVLALAGAALDDRAIAANPAVAQAEVLEGSSFQRTLVRFTVANGEAVVPERGVFYPWGLQAGESVAVQYDVTNPELVRVAGRSALDGVLPLALGVVAVWAVLGPLALWLRRRRR</sequence>
<evidence type="ECO:0000256" key="1">
    <source>
        <dbReference type="SAM" id="Phobius"/>
    </source>
</evidence>
<keyword evidence="1" id="KW-1133">Transmembrane helix</keyword>
<accession>A0A543E1T5</accession>
<keyword evidence="1" id="KW-0812">Transmembrane</keyword>
<dbReference type="AlphaFoldDB" id="A0A543E1T5"/>
<protein>
    <recommendedName>
        <fullName evidence="4">DUF3592 domain-containing protein</fullName>
    </recommendedName>
</protein>
<organism evidence="2 3">
    <name type="scientific">Pseudonocardia kunmingensis</name>
    <dbReference type="NCBI Taxonomy" id="630975"/>
    <lineage>
        <taxon>Bacteria</taxon>
        <taxon>Bacillati</taxon>
        <taxon>Actinomycetota</taxon>
        <taxon>Actinomycetes</taxon>
        <taxon>Pseudonocardiales</taxon>
        <taxon>Pseudonocardiaceae</taxon>
        <taxon>Pseudonocardia</taxon>
    </lineage>
</organism>
<comment type="caution">
    <text evidence="2">The sequence shown here is derived from an EMBL/GenBank/DDBJ whole genome shotgun (WGS) entry which is preliminary data.</text>
</comment>
<dbReference type="Proteomes" id="UP000315677">
    <property type="component" value="Unassembled WGS sequence"/>
</dbReference>
<name>A0A543E1T5_9PSEU</name>